<feature type="domain" description="Murine leukemia virus integrase C-terminal" evidence="9">
    <location>
        <begin position="99"/>
        <end position="149"/>
    </location>
</feature>
<dbReference type="PANTHER" id="PTHR41694:SF5">
    <property type="entry name" value="RIBONUCLEASE H"/>
    <property type="match status" value="1"/>
</dbReference>
<feature type="domain" description="Core shell protein Gag P30" evidence="8">
    <location>
        <begin position="22"/>
        <end position="55"/>
    </location>
</feature>
<evidence type="ECO:0000259" key="9">
    <source>
        <dbReference type="Pfam" id="PF18697"/>
    </source>
</evidence>
<evidence type="ECO:0000256" key="7">
    <source>
        <dbReference type="SAM" id="MobiDB-lite"/>
    </source>
</evidence>
<dbReference type="GeneTree" id="ENSGT00940000160750"/>
<dbReference type="Ensembl" id="ENSFCTT00005070227.1">
    <property type="protein sequence ID" value="ENSFCTP00005050025.1"/>
    <property type="gene ID" value="ENSFCTG00005024660.1"/>
</dbReference>
<evidence type="ECO:0000256" key="4">
    <source>
        <dbReference type="ARBA" id="ARBA00022759"/>
    </source>
</evidence>
<name>A0ABI7ZSH3_FELCA</name>
<reference evidence="10" key="2">
    <citation type="submission" date="2025-08" db="UniProtKB">
        <authorList>
            <consortium name="Ensembl"/>
        </authorList>
    </citation>
    <scope>IDENTIFICATION</scope>
    <source>
        <strain evidence="10">breed Abyssinian</strain>
    </source>
</reference>
<keyword evidence="11" id="KW-1185">Reference proteome</keyword>
<keyword evidence="2" id="KW-0548">Nucleotidyltransferase</keyword>
<dbReference type="Gene3D" id="1.10.375.10">
    <property type="entry name" value="Human Immunodeficiency Virus Type 1 Capsid Protein"/>
    <property type="match status" value="1"/>
</dbReference>
<reference evidence="10" key="3">
    <citation type="submission" date="2025-09" db="UniProtKB">
        <authorList>
            <consortium name="Ensembl"/>
        </authorList>
    </citation>
    <scope>IDENTIFICATION</scope>
    <source>
        <strain evidence="10">breed Abyssinian</strain>
    </source>
</reference>
<dbReference type="Pfam" id="PF02093">
    <property type="entry name" value="Gag_p30"/>
    <property type="match status" value="1"/>
</dbReference>
<keyword evidence="4" id="KW-0255">Endonuclease</keyword>
<keyword evidence="3" id="KW-0540">Nuclease</keyword>
<accession>A0ABI7ZSH3</accession>
<evidence type="ECO:0008006" key="12">
    <source>
        <dbReference type="Google" id="ProtNLM"/>
    </source>
</evidence>
<dbReference type="SUPFAM" id="SSF47943">
    <property type="entry name" value="Retrovirus capsid protein, N-terminal core domain"/>
    <property type="match status" value="1"/>
</dbReference>
<dbReference type="InterPro" id="IPR040643">
    <property type="entry name" value="MLVIN_C"/>
</dbReference>
<dbReference type="Proteomes" id="UP000823872">
    <property type="component" value="Chromosome E1"/>
</dbReference>
<sequence>DEAHLGRLPAAPTGPFDYRGKATSSPGGFPTQLPNEIDEGFPLTRPDWDYETAPGWVEAYPTRQETAHVVAKKILEEIFPRFGLPKVIGSDNGPAFVSQVGDSVYVRRHRSQGLEPRWKGPYIVLLTTPTAIKVDGIAAWIHASHAKAAPKTPGPETPKTWKLHRSENPLKIRLSRV</sequence>
<dbReference type="InterPro" id="IPR008919">
    <property type="entry name" value="Retrov_capsid_N"/>
</dbReference>
<evidence type="ECO:0000313" key="11">
    <source>
        <dbReference type="Proteomes" id="UP000823872"/>
    </source>
</evidence>
<dbReference type="SUPFAM" id="SSF53098">
    <property type="entry name" value="Ribonuclease H-like"/>
    <property type="match status" value="1"/>
</dbReference>
<dbReference type="Pfam" id="PF18697">
    <property type="entry name" value="MLVIN_C"/>
    <property type="match status" value="1"/>
</dbReference>
<keyword evidence="1" id="KW-0808">Transferase</keyword>
<protein>
    <recommendedName>
        <fullName evidence="12">Integrase catalytic domain-containing protein</fullName>
    </recommendedName>
</protein>
<dbReference type="InterPro" id="IPR012337">
    <property type="entry name" value="RNaseH-like_sf"/>
</dbReference>
<evidence type="ECO:0000256" key="5">
    <source>
        <dbReference type="ARBA" id="ARBA00022801"/>
    </source>
</evidence>
<evidence type="ECO:0000313" key="10">
    <source>
        <dbReference type="Ensembl" id="ENSFCTP00005050025.1"/>
    </source>
</evidence>
<dbReference type="InterPro" id="IPR003036">
    <property type="entry name" value="Gag_P30"/>
</dbReference>
<evidence type="ECO:0000259" key="8">
    <source>
        <dbReference type="Pfam" id="PF02093"/>
    </source>
</evidence>
<evidence type="ECO:0000256" key="3">
    <source>
        <dbReference type="ARBA" id="ARBA00022722"/>
    </source>
</evidence>
<evidence type="ECO:0000256" key="2">
    <source>
        <dbReference type="ARBA" id="ARBA00022695"/>
    </source>
</evidence>
<proteinExistence type="predicted"/>
<dbReference type="Gene3D" id="2.30.30.850">
    <property type="match status" value="1"/>
</dbReference>
<feature type="region of interest" description="Disordered" evidence="7">
    <location>
        <begin position="1"/>
        <end position="33"/>
    </location>
</feature>
<keyword evidence="6" id="KW-0695">RNA-directed DNA polymerase</keyword>
<evidence type="ECO:0000256" key="6">
    <source>
        <dbReference type="ARBA" id="ARBA00022918"/>
    </source>
</evidence>
<reference evidence="10 11" key="1">
    <citation type="submission" date="2021-02" db="EMBL/GenBank/DDBJ databases">
        <title>Safari Cat Assemblies.</title>
        <authorList>
            <person name="Bredemeyer K.R."/>
            <person name="Murphy W.J."/>
        </authorList>
    </citation>
    <scope>NUCLEOTIDE SEQUENCE [LARGE SCALE GENOMIC DNA]</scope>
</reference>
<dbReference type="PANTHER" id="PTHR41694">
    <property type="entry name" value="ENDOGENOUS RETROVIRUS GROUP K MEMBER POL PROTEIN"/>
    <property type="match status" value="1"/>
</dbReference>
<organism evidence="10 11">
    <name type="scientific">Felis catus</name>
    <name type="common">Cat</name>
    <name type="synonym">Felis silvestris catus</name>
    <dbReference type="NCBI Taxonomy" id="9685"/>
    <lineage>
        <taxon>Eukaryota</taxon>
        <taxon>Metazoa</taxon>
        <taxon>Chordata</taxon>
        <taxon>Craniata</taxon>
        <taxon>Vertebrata</taxon>
        <taxon>Euteleostomi</taxon>
        <taxon>Mammalia</taxon>
        <taxon>Eutheria</taxon>
        <taxon>Laurasiatheria</taxon>
        <taxon>Carnivora</taxon>
        <taxon>Feliformia</taxon>
        <taxon>Felidae</taxon>
        <taxon>Felinae</taxon>
        <taxon>Felis</taxon>
    </lineage>
</organism>
<evidence type="ECO:0000256" key="1">
    <source>
        <dbReference type="ARBA" id="ARBA00022679"/>
    </source>
</evidence>
<keyword evidence="5" id="KW-0378">Hydrolase</keyword>
<gene>
    <name evidence="10" type="primary">HEATR4</name>
</gene>